<evidence type="ECO:0000313" key="2">
    <source>
        <dbReference type="EMBL" id="MXR22349.1"/>
    </source>
</evidence>
<protein>
    <submittedName>
        <fullName evidence="2">Thioredoxin</fullName>
    </submittedName>
</protein>
<dbReference type="PROSITE" id="PS51352">
    <property type="entry name" value="THIOREDOXIN_2"/>
    <property type="match status" value="1"/>
</dbReference>
<dbReference type="GO" id="GO:0015035">
    <property type="term" value="F:protein-disulfide reductase activity"/>
    <property type="evidence" value="ECO:0007669"/>
    <property type="project" value="TreeGrafter"/>
</dbReference>
<dbReference type="GO" id="GO:0005737">
    <property type="term" value="C:cytoplasm"/>
    <property type="evidence" value="ECO:0007669"/>
    <property type="project" value="TreeGrafter"/>
</dbReference>
<keyword evidence="3" id="KW-1185">Reference proteome</keyword>
<dbReference type="InterPro" id="IPR036249">
    <property type="entry name" value="Thioredoxin-like_sf"/>
</dbReference>
<evidence type="ECO:0000313" key="3">
    <source>
        <dbReference type="Proteomes" id="UP000471521"/>
    </source>
</evidence>
<reference evidence="2 3" key="1">
    <citation type="submission" date="2019-12" db="EMBL/GenBank/DDBJ databases">
        <title>Isolation and characterization of three novel carbon monoxide-oxidizing members of Halobacteria from salione crusts and soils.</title>
        <authorList>
            <person name="Myers M.R."/>
            <person name="King G.M."/>
        </authorList>
    </citation>
    <scope>NUCLEOTIDE SEQUENCE [LARGE SCALE GENOMIC DNA]</scope>
    <source>
        <strain evidence="2 3">PCN9</strain>
    </source>
</reference>
<sequence>MTTQSQTDAQKPIRVADGDELQAVLEVHDRVLVDFWTKGCAKCAAIEPVVGNVARATGITVAMANPGDDASLIEEWSISSAPTLVLVEDGEEVARLAEGFQGGDAIEAFLDEHLD</sequence>
<dbReference type="InterPro" id="IPR013766">
    <property type="entry name" value="Thioredoxin_domain"/>
</dbReference>
<evidence type="ECO:0000259" key="1">
    <source>
        <dbReference type="PROSITE" id="PS51352"/>
    </source>
</evidence>
<dbReference type="PANTHER" id="PTHR45663:SF11">
    <property type="entry name" value="GEO12009P1"/>
    <property type="match status" value="1"/>
</dbReference>
<dbReference type="CDD" id="cd02947">
    <property type="entry name" value="TRX_family"/>
    <property type="match status" value="1"/>
</dbReference>
<name>A0A6B0SYA7_9EURY</name>
<dbReference type="RefSeq" id="WP_159527699.1">
    <property type="nucleotide sequence ID" value="NZ_WUUU01000254.1"/>
</dbReference>
<dbReference type="Pfam" id="PF00085">
    <property type="entry name" value="Thioredoxin"/>
    <property type="match status" value="1"/>
</dbReference>
<dbReference type="AlphaFoldDB" id="A0A6B0SYA7"/>
<accession>A0A6B0SYA7</accession>
<proteinExistence type="predicted"/>
<dbReference type="PANTHER" id="PTHR45663">
    <property type="entry name" value="GEO12009P1"/>
    <property type="match status" value="1"/>
</dbReference>
<dbReference type="OrthoDB" id="267941at2157"/>
<dbReference type="Gene3D" id="3.40.30.10">
    <property type="entry name" value="Glutaredoxin"/>
    <property type="match status" value="1"/>
</dbReference>
<dbReference type="SUPFAM" id="SSF52833">
    <property type="entry name" value="Thioredoxin-like"/>
    <property type="match status" value="1"/>
</dbReference>
<dbReference type="EMBL" id="WUUU01000254">
    <property type="protein sequence ID" value="MXR22349.1"/>
    <property type="molecule type" value="Genomic_DNA"/>
</dbReference>
<comment type="caution">
    <text evidence="2">The sequence shown here is derived from an EMBL/GenBank/DDBJ whole genome shotgun (WGS) entry which is preliminary data.</text>
</comment>
<feature type="domain" description="Thioredoxin" evidence="1">
    <location>
        <begin position="1"/>
        <end position="115"/>
    </location>
</feature>
<gene>
    <name evidence="2" type="ORF">GRX66_17810</name>
</gene>
<organism evidence="2 3">
    <name type="scientific">Halobacterium bonnevillei</name>
    <dbReference type="NCBI Taxonomy" id="2692200"/>
    <lineage>
        <taxon>Archaea</taxon>
        <taxon>Methanobacteriati</taxon>
        <taxon>Methanobacteriota</taxon>
        <taxon>Stenosarchaea group</taxon>
        <taxon>Halobacteria</taxon>
        <taxon>Halobacteriales</taxon>
        <taxon>Halobacteriaceae</taxon>
        <taxon>Halobacterium</taxon>
    </lineage>
</organism>
<dbReference type="Proteomes" id="UP000471521">
    <property type="component" value="Unassembled WGS sequence"/>
</dbReference>